<feature type="coiled-coil region" evidence="12">
    <location>
        <begin position="399"/>
        <end position="514"/>
    </location>
</feature>
<dbReference type="Gene3D" id="6.10.250.1590">
    <property type="match status" value="1"/>
</dbReference>
<keyword evidence="7 12" id="KW-0175">Coiled coil</keyword>
<dbReference type="SMART" id="SM00129">
    <property type="entry name" value="KISc"/>
    <property type="match status" value="1"/>
</dbReference>
<evidence type="ECO:0000256" key="5">
    <source>
        <dbReference type="ARBA" id="ARBA00022741"/>
    </source>
</evidence>
<dbReference type="PROSITE" id="PS00411">
    <property type="entry name" value="KINESIN_MOTOR_1"/>
    <property type="match status" value="1"/>
</dbReference>
<dbReference type="GO" id="GO:0030951">
    <property type="term" value="P:establishment or maintenance of microtubule cytoskeleton polarity"/>
    <property type="evidence" value="ECO:0007669"/>
    <property type="project" value="UniProtKB-ARBA"/>
</dbReference>
<dbReference type="InterPro" id="IPR036961">
    <property type="entry name" value="Kinesin_motor_dom_sf"/>
</dbReference>
<feature type="binding site" evidence="10">
    <location>
        <begin position="86"/>
        <end position="93"/>
    </location>
    <ligand>
        <name>ATP</name>
        <dbReference type="ChEBI" id="CHEBI:30616"/>
    </ligand>
</feature>
<evidence type="ECO:0000256" key="10">
    <source>
        <dbReference type="PROSITE-ProRule" id="PRU00283"/>
    </source>
</evidence>
<dbReference type="InterPro" id="IPR019821">
    <property type="entry name" value="Kinesin_motor_CS"/>
</dbReference>
<evidence type="ECO:0000256" key="3">
    <source>
        <dbReference type="ARBA" id="ARBA00022553"/>
    </source>
</evidence>
<evidence type="ECO:0000256" key="13">
    <source>
        <dbReference type="SAM" id="MobiDB-lite"/>
    </source>
</evidence>
<organism evidence="15 16">
    <name type="scientific">Gopherus agassizii</name>
    <name type="common">Agassiz's desert tortoise</name>
    <dbReference type="NCBI Taxonomy" id="38772"/>
    <lineage>
        <taxon>Eukaryota</taxon>
        <taxon>Metazoa</taxon>
        <taxon>Chordata</taxon>
        <taxon>Craniata</taxon>
        <taxon>Vertebrata</taxon>
        <taxon>Euteleostomi</taxon>
        <taxon>Archelosauria</taxon>
        <taxon>Testudinata</taxon>
        <taxon>Testudines</taxon>
        <taxon>Cryptodira</taxon>
        <taxon>Durocryptodira</taxon>
        <taxon>Testudinoidea</taxon>
        <taxon>Testudinidae</taxon>
        <taxon>Gopherus</taxon>
    </lineage>
</organism>
<dbReference type="InterPro" id="IPR027417">
    <property type="entry name" value="P-loop_NTPase"/>
</dbReference>
<evidence type="ECO:0000256" key="4">
    <source>
        <dbReference type="ARBA" id="ARBA00022701"/>
    </source>
</evidence>
<dbReference type="Gene3D" id="3.40.850.10">
    <property type="entry name" value="Kinesin motor domain"/>
    <property type="match status" value="1"/>
</dbReference>
<reference evidence="15" key="3">
    <citation type="submission" date="2025-09" db="UniProtKB">
        <authorList>
            <consortium name="Ensembl"/>
        </authorList>
    </citation>
    <scope>IDENTIFICATION</scope>
</reference>
<dbReference type="GO" id="GO:0003777">
    <property type="term" value="F:microtubule motor activity"/>
    <property type="evidence" value="ECO:0007669"/>
    <property type="project" value="InterPro"/>
</dbReference>
<dbReference type="Proteomes" id="UP000291020">
    <property type="component" value="Unassembled WGS sequence"/>
</dbReference>
<evidence type="ECO:0000256" key="2">
    <source>
        <dbReference type="ARBA" id="ARBA00022490"/>
    </source>
</evidence>
<dbReference type="CDD" id="cd01369">
    <property type="entry name" value="KISc_KHC_KIF5"/>
    <property type="match status" value="1"/>
</dbReference>
<evidence type="ECO:0000256" key="1">
    <source>
        <dbReference type="ARBA" id="ARBA00004245"/>
    </source>
</evidence>
<dbReference type="InterPro" id="IPR001752">
    <property type="entry name" value="Kinesin_motor_dom"/>
</dbReference>
<keyword evidence="16" id="KW-1185">Reference proteome</keyword>
<dbReference type="Ensembl" id="ENSGAGT00000021880.1">
    <property type="protein sequence ID" value="ENSGAGP00000019202.1"/>
    <property type="gene ID" value="ENSGAGG00000008906.1"/>
</dbReference>
<dbReference type="InterPro" id="IPR027640">
    <property type="entry name" value="Kinesin-like_fam"/>
</dbReference>
<dbReference type="FunFam" id="3.40.850.10:FF:000067">
    <property type="entry name" value="Kinesin-like protein"/>
    <property type="match status" value="1"/>
</dbReference>
<evidence type="ECO:0000256" key="11">
    <source>
        <dbReference type="RuleBase" id="RU000394"/>
    </source>
</evidence>
<evidence type="ECO:0000256" key="7">
    <source>
        <dbReference type="ARBA" id="ARBA00023054"/>
    </source>
</evidence>
<reference evidence="16" key="1">
    <citation type="journal article" date="2017" name="PLoS ONE">
        <title>The Agassiz's desert tortoise genome provides a resource for the conservation of a threatened species.</title>
        <authorList>
            <person name="Tollis M."/>
            <person name="DeNardo D.F."/>
            <person name="Cornelius J.A."/>
            <person name="Dolby G.A."/>
            <person name="Edwards T."/>
            <person name="Henen B.T."/>
            <person name="Karl A.E."/>
            <person name="Murphy R.W."/>
            <person name="Kusumi K."/>
        </authorList>
    </citation>
    <scope>NUCLEOTIDE SEQUENCE [LARGE SCALE GENOMIC DNA]</scope>
</reference>
<dbReference type="GO" id="GO:0007292">
    <property type="term" value="P:female gamete generation"/>
    <property type="evidence" value="ECO:0007669"/>
    <property type="project" value="UniProtKB-ARBA"/>
</dbReference>
<dbReference type="GO" id="GO:0008017">
    <property type="term" value="F:microtubule binding"/>
    <property type="evidence" value="ECO:0007669"/>
    <property type="project" value="InterPro"/>
</dbReference>
<dbReference type="PANTHER" id="PTHR47968:SF62">
    <property type="entry name" value="KINESIN FAMILY MEMBER 5A"/>
    <property type="match status" value="1"/>
</dbReference>
<proteinExistence type="inferred from homology"/>
<sequence length="994" mass="112596">MAEPSTECSIKVLCRFRPLNQAEILRGDKFIPLFQGDDSVMLGGKPYVFDRVFPPNTTQEQVYHACAMQIVKDVLAGYNGTIFAYGQTSSGKTHTMEGKLHDPQLMGIIPRIARDIFNHIYAMDENLEFHIKVRGLFLSPVTKTNLSVHEDKNRVPYVKGCTERFVSSPEEILDVIDEGKSNRHVAVTNMNEHSSRSHSIFLINIKQENMETEQKLSGKLYLVDLAGSEKVSKTGAEGAVLDEAKNINKSLSALGNVISALAEGTKSYVPYRDSKMTRILQDSLGGNCRTTMFICCSPSSYNDAETKSTLMFGQRAKTIKNTASVNLELTAEQWKKKYEKEKEKNKTLKETIGKLEAELSRWRNGENVPETEQLSEEEKPAPDTCDETPVNDNASSIVIRISEEERHKYEEEIRKLYKQLDDKDDEINQQSQLMEKLSQQMLEQEELLVSTRGDNEKVQRELGRLQAENDSAKEEVREVLQALEELALNYDQKVQEAEEKGQQNQLLVDELSQKVSTLLALETELQRLQEFGAHQRKRVAEVLNGLMKDLSEFSVIVGNGEIKLVRGLVGGIGMGPWVDVMGTWGWGQMQWGWGRGAARRLSPHSPQHEAKIRSLSEYMHSVELKKRQLEESYDALSEELAKLQAQETVHEAARKDQEQDLIQDADEVKVALELQLEGHREAHHKHLARLRDEINEKQKVIDELKDLNQKLQLELEQLRADYEKLKNEEQEKTIKLQELTFLYERHEQSKQDLKGLEETVARELQTLHNLRKLFVQDVTTRVKKSAEMEPEDSGGAHSQKQKISFLENNLEQLTKVHKQLVRDNADLRCELPKLEKRLRATAERVKALEGALREAKEGAMKDKRRYQQEVDRIKEAVRYKNSSKRAHSAQIAKPVRPGHYPASPTNPYGARNSDCVSYTNSLFQNYQAAYGQGSAPDAYFANSSSCSGTGSSSGPLAPYEKLSVDNGERGPLPCSCQADEQAKLFPLHQETAAS</sequence>
<evidence type="ECO:0000313" key="16">
    <source>
        <dbReference type="Proteomes" id="UP000291020"/>
    </source>
</evidence>
<dbReference type="GO" id="GO:0032991">
    <property type="term" value="C:protein-containing complex"/>
    <property type="evidence" value="ECO:0007669"/>
    <property type="project" value="UniProtKB-ARBA"/>
</dbReference>
<evidence type="ECO:0000256" key="8">
    <source>
        <dbReference type="ARBA" id="ARBA00023175"/>
    </source>
</evidence>
<feature type="domain" description="Kinesin motor" evidence="14">
    <location>
        <begin position="9"/>
        <end position="319"/>
    </location>
</feature>
<keyword evidence="6 10" id="KW-0067">ATP-binding</keyword>
<keyword evidence="3" id="KW-0597">Phosphoprotein</keyword>
<feature type="region of interest" description="Disordered" evidence="13">
    <location>
        <begin position="879"/>
        <end position="907"/>
    </location>
</feature>
<evidence type="ECO:0000256" key="12">
    <source>
        <dbReference type="SAM" id="Coils"/>
    </source>
</evidence>
<keyword evidence="4 11" id="KW-0493">Microtubule</keyword>
<dbReference type="Pfam" id="PF00225">
    <property type="entry name" value="Kinesin"/>
    <property type="match status" value="1"/>
</dbReference>
<keyword evidence="8 10" id="KW-0505">Motor protein</keyword>
<keyword evidence="9" id="KW-0206">Cytoskeleton</keyword>
<evidence type="ECO:0000259" key="14">
    <source>
        <dbReference type="PROSITE" id="PS50067"/>
    </source>
</evidence>
<dbReference type="GO" id="GO:0007097">
    <property type="term" value="P:nuclear migration"/>
    <property type="evidence" value="ECO:0007669"/>
    <property type="project" value="UniProtKB-ARBA"/>
</dbReference>
<dbReference type="GO" id="GO:0098957">
    <property type="term" value="P:anterograde axonal transport of mitochondrion"/>
    <property type="evidence" value="ECO:0007669"/>
    <property type="project" value="UniProtKB-ARBA"/>
</dbReference>
<dbReference type="GO" id="GO:0005524">
    <property type="term" value="F:ATP binding"/>
    <property type="evidence" value="ECO:0007669"/>
    <property type="project" value="UniProtKB-UniRule"/>
</dbReference>
<evidence type="ECO:0000313" key="15">
    <source>
        <dbReference type="Ensembl" id="ENSGAGP00000019202.1"/>
    </source>
</evidence>
<dbReference type="GO" id="GO:0005874">
    <property type="term" value="C:microtubule"/>
    <property type="evidence" value="ECO:0007669"/>
    <property type="project" value="UniProtKB-KW"/>
</dbReference>
<protein>
    <recommendedName>
        <fullName evidence="11">Kinesin-like protein</fullName>
    </recommendedName>
</protein>
<dbReference type="PRINTS" id="PR00380">
    <property type="entry name" value="KINESINHEAVY"/>
</dbReference>
<name>A0A452HVP0_9SAUR</name>
<dbReference type="AlphaFoldDB" id="A0A452HVP0"/>
<keyword evidence="5 10" id="KW-0547">Nucleotide-binding</keyword>
<dbReference type="SUPFAM" id="SSF52540">
    <property type="entry name" value="P-loop containing nucleoside triphosphate hydrolases"/>
    <property type="match status" value="1"/>
</dbReference>
<comment type="similarity">
    <text evidence="10 11">Belongs to the TRAFAC class myosin-kinesin ATPase superfamily. Kinesin family.</text>
</comment>
<dbReference type="GO" id="GO:0048489">
    <property type="term" value="P:synaptic vesicle transport"/>
    <property type="evidence" value="ECO:0007669"/>
    <property type="project" value="UniProtKB-ARBA"/>
</dbReference>
<dbReference type="GO" id="GO:1904115">
    <property type="term" value="C:axon cytoplasm"/>
    <property type="evidence" value="ECO:0007669"/>
    <property type="project" value="GOC"/>
</dbReference>
<dbReference type="PANTHER" id="PTHR47968">
    <property type="entry name" value="CENTROMERE PROTEIN E"/>
    <property type="match status" value="1"/>
</dbReference>
<accession>A0A452HVP0</accession>
<dbReference type="PROSITE" id="PS50067">
    <property type="entry name" value="KINESIN_MOTOR_2"/>
    <property type="match status" value="1"/>
</dbReference>
<feature type="region of interest" description="Disordered" evidence="13">
    <location>
        <begin position="364"/>
        <end position="391"/>
    </location>
</feature>
<evidence type="ECO:0000256" key="9">
    <source>
        <dbReference type="ARBA" id="ARBA00023212"/>
    </source>
</evidence>
<evidence type="ECO:0000256" key="6">
    <source>
        <dbReference type="ARBA" id="ARBA00022840"/>
    </source>
</evidence>
<reference evidence="15" key="2">
    <citation type="submission" date="2025-08" db="UniProtKB">
        <authorList>
            <consortium name="Ensembl"/>
        </authorList>
    </citation>
    <scope>IDENTIFICATION</scope>
</reference>
<keyword evidence="2" id="KW-0963">Cytoplasm</keyword>
<dbReference type="InterPro" id="IPR059182">
    <property type="entry name" value="Khc_C"/>
</dbReference>
<feature type="coiled-coil region" evidence="12">
    <location>
        <begin position="619"/>
        <end position="876"/>
    </location>
</feature>
<dbReference type="CDD" id="cd23649">
    <property type="entry name" value="Khc_CBD_cc"/>
    <property type="match status" value="1"/>
</dbReference>
<comment type="subcellular location">
    <subcellularLocation>
        <location evidence="1">Cytoplasm</location>
        <location evidence="1">Cytoskeleton</location>
    </subcellularLocation>
</comment>